<protein>
    <submittedName>
        <fullName evidence="1">Uncharacterized protein</fullName>
    </submittedName>
</protein>
<keyword evidence="2" id="KW-1185">Reference proteome</keyword>
<evidence type="ECO:0000313" key="2">
    <source>
        <dbReference type="Proteomes" id="UP001139981"/>
    </source>
</evidence>
<organism evidence="1 2">
    <name type="scientific">Coemansia aciculifera</name>
    <dbReference type="NCBI Taxonomy" id="417176"/>
    <lineage>
        <taxon>Eukaryota</taxon>
        <taxon>Fungi</taxon>
        <taxon>Fungi incertae sedis</taxon>
        <taxon>Zoopagomycota</taxon>
        <taxon>Kickxellomycotina</taxon>
        <taxon>Kickxellomycetes</taxon>
        <taxon>Kickxellales</taxon>
        <taxon>Kickxellaceae</taxon>
        <taxon>Coemansia</taxon>
    </lineage>
</organism>
<accession>A0ACC1M7D7</accession>
<dbReference type="EMBL" id="JANBVB010000066">
    <property type="protein sequence ID" value="KAJ2898366.1"/>
    <property type="molecule type" value="Genomic_DNA"/>
</dbReference>
<proteinExistence type="predicted"/>
<gene>
    <name evidence="1" type="ORF">IWW38_001415</name>
</gene>
<reference evidence="1" key="1">
    <citation type="submission" date="2022-07" db="EMBL/GenBank/DDBJ databases">
        <title>Phylogenomic reconstructions and comparative analyses of Kickxellomycotina fungi.</title>
        <authorList>
            <person name="Reynolds N.K."/>
            <person name="Stajich J.E."/>
            <person name="Barry K."/>
            <person name="Grigoriev I.V."/>
            <person name="Crous P."/>
            <person name="Smith M.E."/>
        </authorList>
    </citation>
    <scope>NUCLEOTIDE SEQUENCE</scope>
    <source>
        <strain evidence="1">CBS 190363</strain>
    </source>
</reference>
<comment type="caution">
    <text evidence="1">The sequence shown here is derived from an EMBL/GenBank/DDBJ whole genome shotgun (WGS) entry which is preliminary data.</text>
</comment>
<dbReference type="Proteomes" id="UP001139981">
    <property type="component" value="Unassembled WGS sequence"/>
</dbReference>
<evidence type="ECO:0000313" key="1">
    <source>
        <dbReference type="EMBL" id="KAJ2898366.1"/>
    </source>
</evidence>
<name>A0ACC1M7D7_9FUNG</name>
<sequence>MALVAPPDLDRSASVPPLSVLDTLQQLTRALNSQRGISSDDKLSGGYVWLIDDQAERRWCLQWLGRTVEWATKKWIECESDEWEQVAETASKLTAELCGKSASGAVQRRVALWKHSGDLLLLGGIAVHEPSFVHADVGCRTWGAAILLARRIARQSIDISMHRRCIELGSGTGLLGLAVGCVLQGLVGASVTMTDYLPVLIQAARDGARSNGLLDNGTAVPMRLDWFELARQITEQGCTGDEQSAIALPAASYMDTVDRDATAAGTEWEGRVEPTLSAEESKGAFDLVIAADVLYEIEHCRVISLLANHLLADAKPGTRSAVSTPPRFILTTPLRSTHLREVAAFEAEMAALPAMRLVSRDDSTRADDLDAWISSMRNEYSAAMLASDQSLAKAIDEDAGDLLVYRTFIYERLLAEATPF</sequence>